<sequence>MLSTSAVREWRAGLIIAGVSESMAAKAYGLFRAILMTAVEEDGILPRNPCRIKGAGTENAPERPVLDVTQVIALADLVGRRPVGDIRKKDDGYHLRCREEDGLVRAFPRPFSTREQAERTLFHLMNDGRADHTRDDRYRALVLVAAFASLR</sequence>
<dbReference type="Gene3D" id="1.10.150.130">
    <property type="match status" value="1"/>
</dbReference>
<organism evidence="2 3">
    <name type="scientific">Actinoallomurus acaciae</name>
    <dbReference type="NCBI Taxonomy" id="502577"/>
    <lineage>
        <taxon>Bacteria</taxon>
        <taxon>Bacillati</taxon>
        <taxon>Actinomycetota</taxon>
        <taxon>Actinomycetes</taxon>
        <taxon>Streptosporangiales</taxon>
        <taxon>Thermomonosporaceae</taxon>
        <taxon>Actinoallomurus</taxon>
    </lineage>
</organism>
<dbReference type="InterPro" id="IPR010998">
    <property type="entry name" value="Integrase_recombinase_N"/>
</dbReference>
<keyword evidence="1" id="KW-0238">DNA-binding</keyword>
<dbReference type="Proteomes" id="UP001589627">
    <property type="component" value="Unassembled WGS sequence"/>
</dbReference>
<comment type="caution">
    <text evidence="2">The sequence shown here is derived from an EMBL/GenBank/DDBJ whole genome shotgun (WGS) entry which is preliminary data.</text>
</comment>
<evidence type="ECO:0000313" key="3">
    <source>
        <dbReference type="Proteomes" id="UP001589627"/>
    </source>
</evidence>
<reference evidence="2 3" key="1">
    <citation type="submission" date="2024-09" db="EMBL/GenBank/DDBJ databases">
        <authorList>
            <person name="Sun Q."/>
            <person name="Mori K."/>
        </authorList>
    </citation>
    <scope>NUCLEOTIDE SEQUENCE [LARGE SCALE GENOMIC DNA]</scope>
    <source>
        <strain evidence="2 3">TBRC 0563</strain>
    </source>
</reference>
<dbReference type="EMBL" id="JBHLZP010000164">
    <property type="protein sequence ID" value="MFB9834878.1"/>
    <property type="molecule type" value="Genomic_DNA"/>
</dbReference>
<evidence type="ECO:0000256" key="1">
    <source>
        <dbReference type="ARBA" id="ARBA00023125"/>
    </source>
</evidence>
<evidence type="ECO:0000313" key="2">
    <source>
        <dbReference type="EMBL" id="MFB9834878.1"/>
    </source>
</evidence>
<protein>
    <submittedName>
        <fullName evidence="2">Uncharacterized protein</fullName>
    </submittedName>
</protein>
<keyword evidence="3" id="KW-1185">Reference proteome</keyword>
<name>A0ABV5YII5_9ACTN</name>
<gene>
    <name evidence="2" type="ORF">ACFFNX_22080</name>
</gene>
<dbReference type="RefSeq" id="WP_378205320.1">
    <property type="nucleotide sequence ID" value="NZ_JBHLZP010000164.1"/>
</dbReference>
<accession>A0ABV5YII5</accession>
<proteinExistence type="predicted"/>